<evidence type="ECO:0000259" key="8">
    <source>
        <dbReference type="Pfam" id="PF00122"/>
    </source>
</evidence>
<dbReference type="InterPro" id="IPR001757">
    <property type="entry name" value="P_typ_ATPase"/>
</dbReference>
<keyword evidence="4 7" id="KW-1133">Transmembrane helix</keyword>
<keyword evidence="2 7" id="KW-0812">Transmembrane</keyword>
<dbReference type="AlphaFoldDB" id="A0A840WCN1"/>
<dbReference type="PROSITE" id="PS00154">
    <property type="entry name" value="ATPASE_E1_E2"/>
    <property type="match status" value="1"/>
</dbReference>
<dbReference type="GO" id="GO:0016887">
    <property type="term" value="F:ATP hydrolysis activity"/>
    <property type="evidence" value="ECO:0007669"/>
    <property type="project" value="InterPro"/>
</dbReference>
<keyword evidence="10" id="KW-1185">Reference proteome</keyword>
<feature type="transmembrane region" description="Helical" evidence="7">
    <location>
        <begin position="779"/>
        <end position="797"/>
    </location>
</feature>
<reference evidence="9 10" key="1">
    <citation type="submission" date="2020-08" db="EMBL/GenBank/DDBJ databases">
        <title>Sequencing the genomes of 1000 actinobacteria strains.</title>
        <authorList>
            <person name="Klenk H.-P."/>
        </authorList>
    </citation>
    <scope>NUCLEOTIDE SEQUENCE [LARGE SCALE GENOMIC DNA]</scope>
    <source>
        <strain evidence="9 10">DSM 44598</strain>
    </source>
</reference>
<dbReference type="SUPFAM" id="SSF56784">
    <property type="entry name" value="HAD-like"/>
    <property type="match status" value="1"/>
</dbReference>
<dbReference type="InterPro" id="IPR036412">
    <property type="entry name" value="HAD-like_sf"/>
</dbReference>
<feature type="compositionally biased region" description="Basic and acidic residues" evidence="6">
    <location>
        <begin position="1"/>
        <end position="10"/>
    </location>
</feature>
<dbReference type="SUPFAM" id="SSF81665">
    <property type="entry name" value="Calcium ATPase, transmembrane domain M"/>
    <property type="match status" value="1"/>
</dbReference>
<dbReference type="PRINTS" id="PR00119">
    <property type="entry name" value="CATATPASE"/>
</dbReference>
<dbReference type="InterPro" id="IPR023299">
    <property type="entry name" value="ATPase_P-typ_cyto_dom_N"/>
</dbReference>
<evidence type="ECO:0000256" key="7">
    <source>
        <dbReference type="SAM" id="Phobius"/>
    </source>
</evidence>
<dbReference type="Gene3D" id="3.40.1110.10">
    <property type="entry name" value="Calcium-transporting ATPase, cytoplasmic domain N"/>
    <property type="match status" value="1"/>
</dbReference>
<feature type="transmembrane region" description="Helical" evidence="7">
    <location>
        <begin position="68"/>
        <end position="86"/>
    </location>
</feature>
<organism evidence="9 10">
    <name type="scientific">Nocardiopsis metallicus</name>
    <dbReference type="NCBI Taxonomy" id="179819"/>
    <lineage>
        <taxon>Bacteria</taxon>
        <taxon>Bacillati</taxon>
        <taxon>Actinomycetota</taxon>
        <taxon>Actinomycetes</taxon>
        <taxon>Streptosporangiales</taxon>
        <taxon>Nocardiopsidaceae</taxon>
        <taxon>Nocardiopsis</taxon>
    </lineage>
</organism>
<dbReference type="SFLD" id="SFLDF00027">
    <property type="entry name" value="p-type_atpase"/>
    <property type="match status" value="1"/>
</dbReference>
<feature type="transmembrane region" description="Helical" evidence="7">
    <location>
        <begin position="746"/>
        <end position="767"/>
    </location>
</feature>
<evidence type="ECO:0000256" key="3">
    <source>
        <dbReference type="ARBA" id="ARBA00022967"/>
    </source>
</evidence>
<accession>A0A840WCN1</accession>
<evidence type="ECO:0000256" key="6">
    <source>
        <dbReference type="SAM" id="MobiDB-lite"/>
    </source>
</evidence>
<comment type="caution">
    <text evidence="9">The sequence shown here is derived from an EMBL/GenBank/DDBJ whole genome shotgun (WGS) entry which is preliminary data.</text>
</comment>
<comment type="subcellular location">
    <subcellularLocation>
        <location evidence="1">Cell membrane</location>
        <topology evidence="1">Multi-pass membrane protein</topology>
    </subcellularLocation>
</comment>
<evidence type="ECO:0000256" key="2">
    <source>
        <dbReference type="ARBA" id="ARBA00022692"/>
    </source>
</evidence>
<dbReference type="SUPFAM" id="SSF81653">
    <property type="entry name" value="Calcium ATPase, transduction domain A"/>
    <property type="match status" value="1"/>
</dbReference>
<dbReference type="GO" id="GO:0005524">
    <property type="term" value="F:ATP binding"/>
    <property type="evidence" value="ECO:0007669"/>
    <property type="project" value="InterPro"/>
</dbReference>
<dbReference type="InterPro" id="IPR008250">
    <property type="entry name" value="ATPase_P-typ_transduc_dom_A_sf"/>
</dbReference>
<evidence type="ECO:0000313" key="9">
    <source>
        <dbReference type="EMBL" id="MBB5489765.1"/>
    </source>
</evidence>
<dbReference type="Pfam" id="PF00702">
    <property type="entry name" value="Hydrolase"/>
    <property type="match status" value="1"/>
</dbReference>
<feature type="compositionally biased region" description="Basic and acidic residues" evidence="6">
    <location>
        <begin position="876"/>
        <end position="886"/>
    </location>
</feature>
<dbReference type="InterPro" id="IPR023214">
    <property type="entry name" value="HAD_sf"/>
</dbReference>
<feature type="transmembrane region" description="Helical" evidence="7">
    <location>
        <begin position="286"/>
        <end position="311"/>
    </location>
</feature>
<feature type="transmembrane region" description="Helical" evidence="7">
    <location>
        <begin position="690"/>
        <end position="709"/>
    </location>
</feature>
<dbReference type="PANTHER" id="PTHR42861">
    <property type="entry name" value="CALCIUM-TRANSPORTING ATPASE"/>
    <property type="match status" value="1"/>
</dbReference>
<dbReference type="GO" id="GO:0005886">
    <property type="term" value="C:plasma membrane"/>
    <property type="evidence" value="ECO:0007669"/>
    <property type="project" value="UniProtKB-SubCell"/>
</dbReference>
<dbReference type="NCBIfam" id="TIGR01494">
    <property type="entry name" value="ATPase_P-type"/>
    <property type="match status" value="1"/>
</dbReference>
<feature type="transmembrane region" description="Helical" evidence="7">
    <location>
        <begin position="839"/>
        <end position="859"/>
    </location>
</feature>
<dbReference type="EMBL" id="JACHDO010000001">
    <property type="protein sequence ID" value="MBB5489765.1"/>
    <property type="molecule type" value="Genomic_DNA"/>
</dbReference>
<dbReference type="Gene3D" id="1.20.1110.10">
    <property type="entry name" value="Calcium-transporting ATPase, transmembrane domain"/>
    <property type="match status" value="1"/>
</dbReference>
<feature type="domain" description="P-type ATPase A" evidence="8">
    <location>
        <begin position="127"/>
        <end position="221"/>
    </location>
</feature>
<feature type="transmembrane region" description="Helical" evidence="7">
    <location>
        <begin position="806"/>
        <end position="827"/>
    </location>
</feature>
<dbReference type="Pfam" id="PF00122">
    <property type="entry name" value="E1-E2_ATPase"/>
    <property type="match status" value="1"/>
</dbReference>
<evidence type="ECO:0000256" key="5">
    <source>
        <dbReference type="ARBA" id="ARBA00023136"/>
    </source>
</evidence>
<gene>
    <name evidence="9" type="ORF">HNR07_000902</name>
</gene>
<dbReference type="Gene3D" id="3.40.50.1000">
    <property type="entry name" value="HAD superfamily/HAD-like"/>
    <property type="match status" value="1"/>
</dbReference>
<feature type="transmembrane region" description="Helical" evidence="7">
    <location>
        <begin position="92"/>
        <end position="110"/>
    </location>
</feature>
<dbReference type="SFLD" id="SFLDG00002">
    <property type="entry name" value="C1.7:_P-type_atpase_like"/>
    <property type="match status" value="1"/>
</dbReference>
<dbReference type="InterPro" id="IPR059000">
    <property type="entry name" value="ATPase_P-type_domA"/>
</dbReference>
<evidence type="ECO:0000256" key="4">
    <source>
        <dbReference type="ARBA" id="ARBA00022989"/>
    </source>
</evidence>
<dbReference type="Proteomes" id="UP000579647">
    <property type="component" value="Unassembled WGS sequence"/>
</dbReference>
<keyword evidence="5 7" id="KW-0472">Membrane</keyword>
<feature type="transmembrane region" description="Helical" evidence="7">
    <location>
        <begin position="242"/>
        <end position="261"/>
    </location>
</feature>
<proteinExistence type="predicted"/>
<feature type="region of interest" description="Disordered" evidence="6">
    <location>
        <begin position="1"/>
        <end position="35"/>
    </location>
</feature>
<name>A0A840WCN1_9ACTN</name>
<feature type="region of interest" description="Disordered" evidence="6">
    <location>
        <begin position="867"/>
        <end position="886"/>
    </location>
</feature>
<evidence type="ECO:0000313" key="10">
    <source>
        <dbReference type="Proteomes" id="UP000579647"/>
    </source>
</evidence>
<feature type="compositionally biased region" description="Gly residues" evidence="6">
    <location>
        <begin position="376"/>
        <end position="388"/>
    </location>
</feature>
<dbReference type="InterPro" id="IPR023298">
    <property type="entry name" value="ATPase_P-typ_TM_dom_sf"/>
</dbReference>
<feature type="region of interest" description="Disordered" evidence="6">
    <location>
        <begin position="357"/>
        <end position="402"/>
    </location>
</feature>
<sequence>MPEEADRTERGPTPTATDPVPVRSALMGPPPEPGLSREEVAERVAAGRTNDVPVRASRSVGQIIRGNVFTRINAMIAVLFAIIAVIGPVQDGLFALVIVINTLIGIVQELRAKRTLDKLAIVNAARPRVVRDGETVRVATQEIVLDEVLEIGVGDQIVVDGVVTWAAGLEVDESLLTGEADPVLKQPGDTVMSGSFVVAGAGRFRATKVGRHAYAARLAEEASRFSLVQSELRSGINSILRWITYALFPIGGLLIYSQLFMNGHVALDQPVSGGISGPLADALRGMVAALVSMIPEGLILLTSIAFAVGVIRLGRHKCLVQELPAIEGLARVDVVCTDKTGTLTEVGMRLTEIRDLGGGWPHEGADPVESAHSNGHGNGNGANGGADSGTGSSRDRTAGRVPALVSPTRVLAALAASDPDPNPSMVAIAEGCAAGGQQAPGWTVTALAPFSSARKWSGASLITPSGEQHWVLGAADVLAEPESPAAAEAARLGAQGLRVLLLARASVRVDEDASPGSVEPVSLVVLDQRVREDAGPTLDYFSDQGVDVKIVSGDHAASVGAVGRELRLDGADRPLDARDLPEDDEKLAREVEDHSAFGRVTPERKRDMVRGLRERGHTVAMTGDGVNDVLALKEADIGVAMGSGSPASRSVAQLVLLDNRFAVLPRVVAEGRRVIGNIERVAGLFLTKTVYTMTLAIIVGLLAVAYPFFPRHATLINAVTFGIPSFFLALAPNTDIARPGFVLRTLRLAIPSGMVAGLAAVTTYLLVLGGRTVPDPADRTAVVITLCATTLWVLLLVAKPYVWWKVVLVGSMVGLLTLAMVTPWGQWFFELDVSDPTKVLTGLTVAGVAIAAITVIRIVDDRMLARSQSRADEEEAREREAAGPSS</sequence>
<keyword evidence="9" id="KW-0378">Hydrolase</keyword>
<feature type="transmembrane region" description="Helical" evidence="7">
    <location>
        <begin position="715"/>
        <end position="734"/>
    </location>
</feature>
<dbReference type="Gene3D" id="2.70.150.10">
    <property type="entry name" value="Calcium-transporting ATPase, cytoplasmic transduction domain A"/>
    <property type="match status" value="1"/>
</dbReference>
<dbReference type="InterPro" id="IPR044492">
    <property type="entry name" value="P_typ_ATPase_HD_dom"/>
</dbReference>
<dbReference type="PRINTS" id="PR00120">
    <property type="entry name" value="HATPASE"/>
</dbReference>
<protein>
    <submittedName>
        <fullName evidence="9">Cation-transporting ATPase E</fullName>
        <ecNumber evidence="9">3.6.3.-</ecNumber>
    </submittedName>
</protein>
<dbReference type="InterPro" id="IPR018303">
    <property type="entry name" value="ATPase_P-typ_P_site"/>
</dbReference>
<keyword evidence="3" id="KW-1278">Translocase</keyword>
<dbReference type="SFLD" id="SFLDS00003">
    <property type="entry name" value="Haloacid_Dehalogenase"/>
    <property type="match status" value="1"/>
</dbReference>
<dbReference type="EC" id="3.6.3.-" evidence="9"/>
<evidence type="ECO:0000256" key="1">
    <source>
        <dbReference type="ARBA" id="ARBA00004651"/>
    </source>
</evidence>